<dbReference type="AlphaFoldDB" id="A0A2W5FPA3"/>
<accession>A0A2W5FPA3</accession>
<comment type="caution">
    <text evidence="1">The sequence shown here is derived from an EMBL/GenBank/DDBJ whole genome shotgun (WGS) entry which is preliminary data.</text>
</comment>
<gene>
    <name evidence="1" type="ORF">DI586_02550</name>
</gene>
<protein>
    <submittedName>
        <fullName evidence="1">Uncharacterized protein</fullName>
    </submittedName>
</protein>
<dbReference type="Proteomes" id="UP000249739">
    <property type="component" value="Unassembled WGS sequence"/>
</dbReference>
<evidence type="ECO:0000313" key="2">
    <source>
        <dbReference type="Proteomes" id="UP000249739"/>
    </source>
</evidence>
<sequence length="133" mass="15135">MSLFQRIFGSRAAPSSLDDELSEFNRLLLDLCTRSGDEKTESAFTDEVKNLSRRYGLSGLFESKAMQTLYMAEIISPEAAHLAVASFLDEEKFLKWSFAEKLAFLKLHLDNKNLKESFKNDLNISHALSRPKI</sequence>
<evidence type="ECO:0000313" key="1">
    <source>
        <dbReference type="EMBL" id="PZP56793.1"/>
    </source>
</evidence>
<organism evidence="1 2">
    <name type="scientific">Micavibrio aeruginosavorus</name>
    <dbReference type="NCBI Taxonomy" id="349221"/>
    <lineage>
        <taxon>Bacteria</taxon>
        <taxon>Pseudomonadati</taxon>
        <taxon>Bdellovibrionota</taxon>
        <taxon>Bdellovibrionia</taxon>
        <taxon>Bdellovibrionales</taxon>
        <taxon>Pseudobdellovibrionaceae</taxon>
        <taxon>Micavibrio</taxon>
    </lineage>
</organism>
<reference evidence="1 2" key="1">
    <citation type="submission" date="2017-08" db="EMBL/GenBank/DDBJ databases">
        <title>Infants hospitalized years apart are colonized by the same room-sourced microbial strains.</title>
        <authorList>
            <person name="Brooks B."/>
            <person name="Olm M.R."/>
            <person name="Firek B.A."/>
            <person name="Baker R."/>
            <person name="Thomas B.C."/>
            <person name="Morowitz M.J."/>
            <person name="Banfield J.F."/>
        </authorList>
    </citation>
    <scope>NUCLEOTIDE SEQUENCE [LARGE SCALE GENOMIC DNA]</scope>
    <source>
        <strain evidence="1">S2_006_000_R2_64</strain>
    </source>
</reference>
<dbReference type="EMBL" id="QFOT01000015">
    <property type="protein sequence ID" value="PZP56793.1"/>
    <property type="molecule type" value="Genomic_DNA"/>
</dbReference>
<proteinExistence type="predicted"/>
<name>A0A2W5FPA3_9BACT</name>